<evidence type="ECO:0000313" key="3">
    <source>
        <dbReference type="Proteomes" id="UP001162881"/>
    </source>
</evidence>
<protein>
    <submittedName>
        <fullName evidence="2">HPr kinase/phosphatase C-terminal domain-containing protein</fullName>
    </submittedName>
</protein>
<evidence type="ECO:0000313" key="2">
    <source>
        <dbReference type="EMBL" id="MCJ2181236.1"/>
    </source>
</evidence>
<evidence type="ECO:0000259" key="1">
    <source>
        <dbReference type="Pfam" id="PF07475"/>
    </source>
</evidence>
<accession>A0ABT0B838</accession>
<dbReference type="RefSeq" id="WP_244016327.1">
    <property type="nucleotide sequence ID" value="NZ_JALHLF010000001.1"/>
</dbReference>
<keyword evidence="2" id="KW-0418">Kinase</keyword>
<dbReference type="Proteomes" id="UP001162881">
    <property type="component" value="Unassembled WGS sequence"/>
</dbReference>
<comment type="caution">
    <text evidence="2">The sequence shown here is derived from an EMBL/GenBank/DDBJ whole genome shotgun (WGS) entry which is preliminary data.</text>
</comment>
<sequence>MNAPSPLAYQATAVAIAGRAVLIEGAPGSGKTSLALELIDRGARLIGDDGLHLVREADRLIARPHPNTRGLIEVRNLGVLATPFCERAPVCLVLRLDENAPRFVEGPAPIERGGIALPSLALWPRSGPLAIKAELALATYGLAL</sequence>
<keyword evidence="3" id="KW-1185">Reference proteome</keyword>
<keyword evidence="2" id="KW-0808">Transferase</keyword>
<dbReference type="EMBL" id="JALHLF010000001">
    <property type="protein sequence ID" value="MCJ2181236.1"/>
    <property type="molecule type" value="Genomic_DNA"/>
</dbReference>
<dbReference type="SUPFAM" id="SSF53795">
    <property type="entry name" value="PEP carboxykinase-like"/>
    <property type="match status" value="1"/>
</dbReference>
<feature type="domain" description="HPr kinase/phosphorylase C-terminal" evidence="1">
    <location>
        <begin position="11"/>
        <end position="80"/>
    </location>
</feature>
<proteinExistence type="predicted"/>
<reference evidence="2" key="1">
    <citation type="submission" date="2022-03" db="EMBL/GenBank/DDBJ databases">
        <title>Identification of a novel bacterium isolated from mangrove sediments.</title>
        <authorList>
            <person name="Pan X."/>
        </authorList>
    </citation>
    <scope>NUCLEOTIDE SEQUENCE</scope>
    <source>
        <strain evidence="2">B1949</strain>
    </source>
</reference>
<gene>
    <name evidence="2" type="ORF">MTR62_00715</name>
</gene>
<dbReference type="Pfam" id="PF07475">
    <property type="entry name" value="Hpr_kinase_C"/>
    <property type="match status" value="1"/>
</dbReference>
<dbReference type="InterPro" id="IPR027417">
    <property type="entry name" value="P-loop_NTPase"/>
</dbReference>
<name>A0ABT0B838_9SPHN</name>
<dbReference type="GO" id="GO:0016301">
    <property type="term" value="F:kinase activity"/>
    <property type="evidence" value="ECO:0007669"/>
    <property type="project" value="UniProtKB-KW"/>
</dbReference>
<dbReference type="InterPro" id="IPR011104">
    <property type="entry name" value="Hpr_kin/Pase_C"/>
</dbReference>
<organism evidence="2 3">
    <name type="scientific">Novosphingobium organovorum</name>
    <dbReference type="NCBI Taxonomy" id="2930092"/>
    <lineage>
        <taxon>Bacteria</taxon>
        <taxon>Pseudomonadati</taxon>
        <taxon>Pseudomonadota</taxon>
        <taxon>Alphaproteobacteria</taxon>
        <taxon>Sphingomonadales</taxon>
        <taxon>Sphingomonadaceae</taxon>
        <taxon>Novosphingobium</taxon>
    </lineage>
</organism>
<dbReference type="CDD" id="cd01918">
    <property type="entry name" value="HprK_C"/>
    <property type="match status" value="1"/>
</dbReference>
<dbReference type="Gene3D" id="3.40.50.300">
    <property type="entry name" value="P-loop containing nucleotide triphosphate hydrolases"/>
    <property type="match status" value="1"/>
</dbReference>